<sequence>MKENMKPIFDILDANLKKIRTDEKFSLPSLYGESEWDKLYIGDKVMAGNQFLRQVRQGYYPDIKELPKDNQHGRRQYQKK</sequence>
<reference evidence="1 2" key="1">
    <citation type="submission" date="2016-02" db="EMBL/GenBank/DDBJ databases">
        <title>Complete Genome Sequence of Weissella jogaejeotgali FOL01.</title>
        <authorList>
            <person name="Lee J.-H."/>
            <person name="Ku H.-J."/>
        </authorList>
    </citation>
    <scope>NUCLEOTIDE SEQUENCE [LARGE SCALE GENOMIC DNA]</scope>
    <source>
        <strain evidence="1 2">FOL01</strain>
    </source>
</reference>
<gene>
    <name evidence="1" type="ORF">FOL01_0072</name>
</gene>
<dbReference type="KEGG" id="wjo:FOL01_0072"/>
<protein>
    <recommendedName>
        <fullName evidence="3">Single-stranded DNA-binding protein</fullName>
    </recommendedName>
</protein>
<dbReference type="OrthoDB" id="2299663at2"/>
<dbReference type="InterPro" id="IPR010813">
    <property type="entry name" value="DUF1413"/>
</dbReference>
<evidence type="ECO:0000313" key="1">
    <source>
        <dbReference type="EMBL" id="APS40931.1"/>
    </source>
</evidence>
<proteinExistence type="predicted"/>
<dbReference type="AlphaFoldDB" id="A0A1L6R8Q8"/>
<dbReference type="STRING" id="1631871.FOL01_0072"/>
<organism evidence="1 2">
    <name type="scientific">Weissella jogaejeotgali</name>
    <dbReference type="NCBI Taxonomy" id="1631871"/>
    <lineage>
        <taxon>Bacteria</taxon>
        <taxon>Bacillati</taxon>
        <taxon>Bacillota</taxon>
        <taxon>Bacilli</taxon>
        <taxon>Lactobacillales</taxon>
        <taxon>Lactobacillaceae</taxon>
        <taxon>Weissella</taxon>
    </lineage>
</organism>
<evidence type="ECO:0000313" key="2">
    <source>
        <dbReference type="Proteomes" id="UP000185473"/>
    </source>
</evidence>
<name>A0A1L6R8Q8_9LACO</name>
<dbReference type="EMBL" id="CP014332">
    <property type="protein sequence ID" value="APS40931.1"/>
    <property type="molecule type" value="Genomic_DNA"/>
</dbReference>
<dbReference type="Proteomes" id="UP000185473">
    <property type="component" value="Chromosome"/>
</dbReference>
<accession>A0A1L6R8Q8</accession>
<evidence type="ECO:0008006" key="3">
    <source>
        <dbReference type="Google" id="ProtNLM"/>
    </source>
</evidence>
<keyword evidence="2" id="KW-1185">Reference proteome</keyword>
<dbReference type="Pfam" id="PF07205">
    <property type="entry name" value="DUF1413"/>
    <property type="match status" value="1"/>
</dbReference>
<dbReference type="RefSeq" id="WP_075268793.1">
    <property type="nucleotide sequence ID" value="NZ_CP014332.1"/>
</dbReference>